<feature type="transmembrane region" description="Helical" evidence="1">
    <location>
        <begin position="30"/>
        <end position="47"/>
    </location>
</feature>
<keyword evidence="1" id="KW-0472">Membrane</keyword>
<evidence type="ECO:0000313" key="4">
    <source>
        <dbReference type="Proteomes" id="UP000319516"/>
    </source>
</evidence>
<dbReference type="PANTHER" id="PTHR23028">
    <property type="entry name" value="ACETYLTRANSFERASE"/>
    <property type="match status" value="1"/>
</dbReference>
<feature type="transmembrane region" description="Helical" evidence="1">
    <location>
        <begin position="103"/>
        <end position="121"/>
    </location>
</feature>
<dbReference type="OrthoDB" id="5242306at2"/>
<dbReference type="GO" id="GO:0016747">
    <property type="term" value="F:acyltransferase activity, transferring groups other than amino-acyl groups"/>
    <property type="evidence" value="ECO:0007669"/>
    <property type="project" value="InterPro"/>
</dbReference>
<keyword evidence="1" id="KW-1133">Transmembrane helix</keyword>
<dbReference type="InterPro" id="IPR002656">
    <property type="entry name" value="Acyl_transf_3_dom"/>
</dbReference>
<name>A0A542YN11_9MICO</name>
<evidence type="ECO:0000256" key="1">
    <source>
        <dbReference type="SAM" id="Phobius"/>
    </source>
</evidence>
<dbReference type="RefSeq" id="WP_141783749.1">
    <property type="nucleotide sequence ID" value="NZ_BAAAIK010000003.1"/>
</dbReference>
<sequence>MTAAASPRDLTADPPGPDAPLRRRFGGLDGMRAVGALMVVLTHVSWHTGASFREPFGGLLARFDAGVAIFFVISGFLLYRPYVAARLTGDEPPRVGRYLWHRALRILPVLWISIAATRLLFDHGTAASQYLRHALLIHIYWPENWVRGLTQMWSLAVEGAFYLALPLLAWALVRTARGPEAYLRRSLLVLGALVLLSPVWTFVAHAVEHPTASQWLPAYLGWFAAGMAMATWQQARCLDLLPAGVLDQLARHPGTLWLAGLAVLAIASTPLAGPRGLDAVSPAEATFKCAAYTLVGALLVFPCVAARRGTEDPRAVRWLGSRVPAWLGDVSYGVFAYHLLVLELVGRAMGLEDFAGGFWWLLLTTLAVSLAVATLSYRYVERPLIRWGREYAERRRRSFINS</sequence>
<feature type="domain" description="Acyltransferase 3" evidence="2">
    <location>
        <begin position="27"/>
        <end position="377"/>
    </location>
</feature>
<feature type="transmembrane region" description="Helical" evidence="1">
    <location>
        <begin position="254"/>
        <end position="273"/>
    </location>
</feature>
<dbReference type="InterPro" id="IPR050879">
    <property type="entry name" value="Acyltransferase_3"/>
</dbReference>
<feature type="transmembrane region" description="Helical" evidence="1">
    <location>
        <begin position="59"/>
        <end position="82"/>
    </location>
</feature>
<dbReference type="PANTHER" id="PTHR23028:SF53">
    <property type="entry name" value="ACYL_TRANSF_3 DOMAIN-CONTAINING PROTEIN"/>
    <property type="match status" value="1"/>
</dbReference>
<feature type="transmembrane region" description="Helical" evidence="1">
    <location>
        <begin position="152"/>
        <end position="173"/>
    </location>
</feature>
<dbReference type="GO" id="GO:0016020">
    <property type="term" value="C:membrane"/>
    <property type="evidence" value="ECO:0007669"/>
    <property type="project" value="TreeGrafter"/>
</dbReference>
<gene>
    <name evidence="3" type="ORF">FB467_0565</name>
</gene>
<feature type="transmembrane region" description="Helical" evidence="1">
    <location>
        <begin position="285"/>
        <end position="305"/>
    </location>
</feature>
<keyword evidence="1" id="KW-0812">Transmembrane</keyword>
<proteinExistence type="predicted"/>
<feature type="transmembrane region" description="Helical" evidence="1">
    <location>
        <begin position="215"/>
        <end position="233"/>
    </location>
</feature>
<dbReference type="Proteomes" id="UP000319516">
    <property type="component" value="Unassembled WGS sequence"/>
</dbReference>
<organism evidence="3 4">
    <name type="scientific">Ornithinicoccus hortensis</name>
    <dbReference type="NCBI Taxonomy" id="82346"/>
    <lineage>
        <taxon>Bacteria</taxon>
        <taxon>Bacillati</taxon>
        <taxon>Actinomycetota</taxon>
        <taxon>Actinomycetes</taxon>
        <taxon>Micrococcales</taxon>
        <taxon>Intrasporangiaceae</taxon>
        <taxon>Ornithinicoccus</taxon>
    </lineage>
</organism>
<dbReference type="EMBL" id="VFOP01000001">
    <property type="protein sequence ID" value="TQL49492.1"/>
    <property type="molecule type" value="Genomic_DNA"/>
</dbReference>
<keyword evidence="4" id="KW-1185">Reference proteome</keyword>
<dbReference type="GO" id="GO:0009103">
    <property type="term" value="P:lipopolysaccharide biosynthetic process"/>
    <property type="evidence" value="ECO:0007669"/>
    <property type="project" value="TreeGrafter"/>
</dbReference>
<feature type="transmembrane region" description="Helical" evidence="1">
    <location>
        <begin position="185"/>
        <end position="203"/>
    </location>
</feature>
<dbReference type="Pfam" id="PF01757">
    <property type="entry name" value="Acyl_transf_3"/>
    <property type="match status" value="1"/>
</dbReference>
<feature type="transmembrane region" description="Helical" evidence="1">
    <location>
        <begin position="326"/>
        <end position="346"/>
    </location>
</feature>
<protein>
    <submittedName>
        <fullName evidence="3">Peptidoglycan/LPS O-acetylase OafA/YrhL</fullName>
    </submittedName>
</protein>
<evidence type="ECO:0000259" key="2">
    <source>
        <dbReference type="Pfam" id="PF01757"/>
    </source>
</evidence>
<accession>A0A542YN11</accession>
<feature type="transmembrane region" description="Helical" evidence="1">
    <location>
        <begin position="358"/>
        <end position="380"/>
    </location>
</feature>
<comment type="caution">
    <text evidence="3">The sequence shown here is derived from an EMBL/GenBank/DDBJ whole genome shotgun (WGS) entry which is preliminary data.</text>
</comment>
<evidence type="ECO:0000313" key="3">
    <source>
        <dbReference type="EMBL" id="TQL49492.1"/>
    </source>
</evidence>
<dbReference type="AlphaFoldDB" id="A0A542YN11"/>
<reference evidence="3 4" key="1">
    <citation type="submission" date="2019-06" db="EMBL/GenBank/DDBJ databases">
        <title>Sequencing the genomes of 1000 actinobacteria strains.</title>
        <authorList>
            <person name="Klenk H.-P."/>
        </authorList>
    </citation>
    <scope>NUCLEOTIDE SEQUENCE [LARGE SCALE GENOMIC DNA]</scope>
    <source>
        <strain evidence="3 4">DSM 12335</strain>
    </source>
</reference>